<dbReference type="PATRIC" id="fig|29290.4.peg.7113"/>
<dbReference type="AlphaFoldDB" id="A0A0F3GKL9"/>
<accession>A0A0F3GKL9</accession>
<evidence type="ECO:0000313" key="1">
    <source>
        <dbReference type="EMBL" id="KJU82431.1"/>
    </source>
</evidence>
<dbReference type="Pfam" id="PF18506">
    <property type="entry name" value="RelB-like"/>
    <property type="match status" value="1"/>
</dbReference>
<dbReference type="Gene3D" id="6.10.250.2100">
    <property type="match status" value="1"/>
</dbReference>
<protein>
    <submittedName>
        <fullName evidence="1">Uncharacterized protein</fullName>
    </submittedName>
</protein>
<keyword evidence="2" id="KW-1185">Reference proteome</keyword>
<name>A0A0F3GKL9_9BACT</name>
<dbReference type="InterPro" id="IPR049537">
    <property type="entry name" value="RelB-like"/>
</dbReference>
<dbReference type="EMBL" id="LACI01002322">
    <property type="protein sequence ID" value="KJU82431.1"/>
    <property type="molecule type" value="Genomic_DNA"/>
</dbReference>
<organism evidence="1 2">
    <name type="scientific">Candidatus Magnetobacterium bavaricum</name>
    <dbReference type="NCBI Taxonomy" id="29290"/>
    <lineage>
        <taxon>Bacteria</taxon>
        <taxon>Pseudomonadati</taxon>
        <taxon>Nitrospirota</taxon>
        <taxon>Thermodesulfovibrionia</taxon>
        <taxon>Thermodesulfovibrionales</taxon>
        <taxon>Candidatus Magnetobacteriaceae</taxon>
        <taxon>Candidatus Magnetobacterium</taxon>
    </lineage>
</organism>
<evidence type="ECO:0000313" key="2">
    <source>
        <dbReference type="Proteomes" id="UP000033423"/>
    </source>
</evidence>
<reference evidence="1 2" key="1">
    <citation type="submission" date="2015-02" db="EMBL/GenBank/DDBJ databases">
        <title>Single-cell genomics of uncultivated deep-branching MTB reveals a conserved set of magnetosome genes.</title>
        <authorList>
            <person name="Kolinko S."/>
            <person name="Richter M."/>
            <person name="Glockner F.O."/>
            <person name="Brachmann A."/>
            <person name="Schuler D."/>
        </authorList>
    </citation>
    <scope>NUCLEOTIDE SEQUENCE [LARGE SCALE GENOMIC DNA]</scope>
    <source>
        <strain evidence="1">TM-1</strain>
    </source>
</reference>
<dbReference type="Proteomes" id="UP000033423">
    <property type="component" value="Unassembled WGS sequence"/>
</dbReference>
<proteinExistence type="predicted"/>
<gene>
    <name evidence="1" type="ORF">MBAV_005373</name>
</gene>
<comment type="caution">
    <text evidence="1">The sequence shown here is derived from an EMBL/GenBank/DDBJ whole genome shotgun (WGS) entry which is preliminary data.</text>
</comment>
<sequence length="66" mass="7880">MLNIAKKYIVDENNNRLAVEIDIDTFNKIEEILEDYGLYRLMTDDNDNEMLDIDEAKRFYSTLDKD</sequence>